<dbReference type="EMBL" id="MPUH01001578">
    <property type="protein sequence ID" value="OMJ67033.1"/>
    <property type="molecule type" value="Genomic_DNA"/>
</dbReference>
<feature type="domain" description="UBC core" evidence="3">
    <location>
        <begin position="169"/>
        <end position="333"/>
    </location>
</feature>
<dbReference type="CDD" id="cd23810">
    <property type="entry name" value="UBCc_BIRC6"/>
    <property type="match status" value="1"/>
</dbReference>
<evidence type="ECO:0000259" key="3">
    <source>
        <dbReference type="PROSITE" id="PS50127"/>
    </source>
</evidence>
<dbReference type="PROSITE" id="PS50127">
    <property type="entry name" value="UBC_2"/>
    <property type="match status" value="1"/>
</dbReference>
<evidence type="ECO:0000256" key="1">
    <source>
        <dbReference type="ARBA" id="ARBA00022679"/>
    </source>
</evidence>
<dbReference type="SMART" id="SM00212">
    <property type="entry name" value="UBCc"/>
    <property type="match status" value="1"/>
</dbReference>
<keyword evidence="2" id="KW-0833">Ubl conjugation pathway</keyword>
<name>A0A1R2AR66_9CILI</name>
<comment type="caution">
    <text evidence="4">The sequence shown here is derived from an EMBL/GenBank/DDBJ whole genome shotgun (WGS) entry which is preliminary data.</text>
</comment>
<dbReference type="InterPro" id="IPR016135">
    <property type="entry name" value="UBQ-conjugating_enzyme/RWD"/>
</dbReference>
<proteinExistence type="predicted"/>
<organism evidence="4 5">
    <name type="scientific">Stentor coeruleus</name>
    <dbReference type="NCBI Taxonomy" id="5963"/>
    <lineage>
        <taxon>Eukaryota</taxon>
        <taxon>Sar</taxon>
        <taxon>Alveolata</taxon>
        <taxon>Ciliophora</taxon>
        <taxon>Postciliodesmatophora</taxon>
        <taxon>Heterotrichea</taxon>
        <taxon>Heterotrichida</taxon>
        <taxon>Stentoridae</taxon>
        <taxon>Stentor</taxon>
    </lineage>
</organism>
<protein>
    <recommendedName>
        <fullName evidence="3">UBC core domain-containing protein</fullName>
    </recommendedName>
</protein>
<dbReference type="GO" id="GO:0016740">
    <property type="term" value="F:transferase activity"/>
    <property type="evidence" value="ECO:0007669"/>
    <property type="project" value="UniProtKB-KW"/>
</dbReference>
<reference evidence="4 5" key="1">
    <citation type="submission" date="2016-11" db="EMBL/GenBank/DDBJ databases">
        <title>The macronuclear genome of Stentor coeruleus: a giant cell with tiny introns.</title>
        <authorList>
            <person name="Slabodnick M."/>
            <person name="Ruby J.G."/>
            <person name="Reiff S.B."/>
            <person name="Swart E.C."/>
            <person name="Gosai S."/>
            <person name="Prabakaran S."/>
            <person name="Witkowska E."/>
            <person name="Larue G.E."/>
            <person name="Fisher S."/>
            <person name="Freeman R.M."/>
            <person name="Gunawardena J."/>
            <person name="Chu W."/>
            <person name="Stover N.A."/>
            <person name="Gregory B.D."/>
            <person name="Nowacki M."/>
            <person name="Derisi J."/>
            <person name="Roy S.W."/>
            <person name="Marshall W.F."/>
            <person name="Sood P."/>
        </authorList>
    </citation>
    <scope>NUCLEOTIDE SEQUENCE [LARGE SCALE GENOMIC DNA]</scope>
    <source>
        <strain evidence="4">WM001</strain>
    </source>
</reference>
<keyword evidence="5" id="KW-1185">Reference proteome</keyword>
<dbReference type="Pfam" id="PF00179">
    <property type="entry name" value="UQ_con"/>
    <property type="match status" value="1"/>
</dbReference>
<dbReference type="InterPro" id="IPR000608">
    <property type="entry name" value="UBC"/>
</dbReference>
<dbReference type="OrthoDB" id="47801at2759"/>
<dbReference type="AlphaFoldDB" id="A0A1R2AR66"/>
<evidence type="ECO:0000313" key="5">
    <source>
        <dbReference type="Proteomes" id="UP000187209"/>
    </source>
</evidence>
<evidence type="ECO:0000256" key="2">
    <source>
        <dbReference type="ARBA" id="ARBA00022786"/>
    </source>
</evidence>
<dbReference type="PANTHER" id="PTHR46116">
    <property type="entry name" value="(E3-INDEPENDENT) E2 UBIQUITIN-CONJUGATING ENZYME"/>
    <property type="match status" value="1"/>
</dbReference>
<keyword evidence="1" id="KW-0808">Transferase</keyword>
<evidence type="ECO:0000313" key="4">
    <source>
        <dbReference type="EMBL" id="OMJ67033.1"/>
    </source>
</evidence>
<dbReference type="PANTHER" id="PTHR46116:SF39">
    <property type="entry name" value="BACULOVIRAL IAP REPEAT-CONTAINING PROTEIN 6"/>
    <property type="match status" value="1"/>
</dbReference>
<dbReference type="SUPFAM" id="SSF54495">
    <property type="entry name" value="UBC-like"/>
    <property type="match status" value="1"/>
</dbReference>
<dbReference type="Gene3D" id="3.10.110.10">
    <property type="entry name" value="Ubiquitin Conjugating Enzyme"/>
    <property type="match status" value="1"/>
</dbReference>
<sequence length="412" mass="46822">MPKPSSSNLPYEDYRELLRYGLLLKKASQDIIDDLVYSCQSKEEAIMILDLPPTYNNLPISESIKCLEFGNSSIPNSIKSELIKNGINAEVAELLSISCSSLEEALLNLELQSSNCPQAFLDPNEEFKENEDINTEYFEKLKDYRISICENKSVFDNFSILDDVSECSLTLKRINKEMKSLSTSSPIHSNASIFSLFDSESNHRVKFLISGNNDTPYAHGLYAFDVLLPSNYPIFPPKVNFITTGGGTVRFSPNIYQNGKVCLSIIGTWPGNSEEQWDPTKSTMLQVMISIQSLIMDNNIFQKEPAFSSLEADAIENKNYQMEVKYANMKFAMIEHLKNPLKGFENVIKLHFKIKAKEILKTTSRWVNEAKKCKGIHFSMQNEKIGDLFNRETPGKVFELLHEELTKLLKNL</sequence>
<accession>A0A1R2AR66</accession>
<gene>
    <name evidence="4" type="ORF">SteCoe_35920</name>
</gene>
<dbReference type="Proteomes" id="UP000187209">
    <property type="component" value="Unassembled WGS sequence"/>
</dbReference>